<evidence type="ECO:0000256" key="1">
    <source>
        <dbReference type="SAM" id="MobiDB-lite"/>
    </source>
</evidence>
<evidence type="ECO:0000313" key="2">
    <source>
        <dbReference type="EMBL" id="GAA0367073.1"/>
    </source>
</evidence>
<feature type="compositionally biased region" description="Basic and acidic residues" evidence="1">
    <location>
        <begin position="23"/>
        <end position="37"/>
    </location>
</feature>
<evidence type="ECO:0000313" key="3">
    <source>
        <dbReference type="Proteomes" id="UP001500063"/>
    </source>
</evidence>
<sequence>MDLARAQRDHGPGPHGPLAAPGEEDHLLDHGRQRAEPDGALGGQTPRVPGAAEGQMRGEAAAAPAAQREPRSQLPVEAGPRRRARRGPDGGGVAAAAGASIGSAPPKTRFPSTLL</sequence>
<gene>
    <name evidence="2" type="ORF">GCM10010319_51250</name>
</gene>
<feature type="compositionally biased region" description="Low complexity" evidence="1">
    <location>
        <begin position="94"/>
        <end position="106"/>
    </location>
</feature>
<dbReference type="Proteomes" id="UP001500063">
    <property type="component" value="Unassembled WGS sequence"/>
</dbReference>
<accession>A0ABN0XL78</accession>
<reference evidence="2 3" key="1">
    <citation type="journal article" date="2019" name="Int. J. Syst. Evol. Microbiol.">
        <title>The Global Catalogue of Microorganisms (GCM) 10K type strain sequencing project: providing services to taxonomists for standard genome sequencing and annotation.</title>
        <authorList>
            <consortium name="The Broad Institute Genomics Platform"/>
            <consortium name="The Broad Institute Genome Sequencing Center for Infectious Disease"/>
            <person name="Wu L."/>
            <person name="Ma J."/>
        </authorList>
    </citation>
    <scope>NUCLEOTIDE SEQUENCE [LARGE SCALE GENOMIC DNA]</scope>
    <source>
        <strain evidence="2 3">JCM 4565</strain>
    </source>
</reference>
<dbReference type="EMBL" id="BAAABW010000026">
    <property type="protein sequence ID" value="GAA0367073.1"/>
    <property type="molecule type" value="Genomic_DNA"/>
</dbReference>
<feature type="compositionally biased region" description="Basic and acidic residues" evidence="1">
    <location>
        <begin position="1"/>
        <end position="12"/>
    </location>
</feature>
<feature type="region of interest" description="Disordered" evidence="1">
    <location>
        <begin position="1"/>
        <end position="115"/>
    </location>
</feature>
<protein>
    <submittedName>
        <fullName evidence="2">Uncharacterized protein</fullName>
    </submittedName>
</protein>
<proteinExistence type="predicted"/>
<name>A0ABN0XL78_9ACTN</name>
<comment type="caution">
    <text evidence="2">The sequence shown here is derived from an EMBL/GenBank/DDBJ whole genome shotgun (WGS) entry which is preliminary data.</text>
</comment>
<keyword evidence="3" id="KW-1185">Reference proteome</keyword>
<organism evidence="2 3">
    <name type="scientific">Streptomyces blastmyceticus</name>
    <dbReference type="NCBI Taxonomy" id="68180"/>
    <lineage>
        <taxon>Bacteria</taxon>
        <taxon>Bacillati</taxon>
        <taxon>Actinomycetota</taxon>
        <taxon>Actinomycetes</taxon>
        <taxon>Kitasatosporales</taxon>
        <taxon>Streptomycetaceae</taxon>
        <taxon>Streptomyces</taxon>
    </lineage>
</organism>